<proteinExistence type="predicted"/>
<accession>A0ABP9QYB7</accession>
<dbReference type="SUPFAM" id="SSF109854">
    <property type="entry name" value="DinB/YfiT-like putative metalloenzymes"/>
    <property type="match status" value="1"/>
</dbReference>
<evidence type="ECO:0000313" key="2">
    <source>
        <dbReference type="EMBL" id="GAA5169334.1"/>
    </source>
</evidence>
<reference evidence="3" key="1">
    <citation type="journal article" date="2019" name="Int. J. Syst. Evol. Microbiol.">
        <title>The Global Catalogue of Microorganisms (GCM) 10K type strain sequencing project: providing services to taxonomists for standard genome sequencing and annotation.</title>
        <authorList>
            <consortium name="The Broad Institute Genomics Platform"/>
            <consortium name="The Broad Institute Genome Sequencing Center for Infectious Disease"/>
            <person name="Wu L."/>
            <person name="Ma J."/>
        </authorList>
    </citation>
    <scope>NUCLEOTIDE SEQUENCE [LARGE SCALE GENOMIC DNA]</scope>
    <source>
        <strain evidence="3">JCM 18303</strain>
    </source>
</reference>
<dbReference type="Pfam" id="PF11716">
    <property type="entry name" value="MDMPI_N"/>
    <property type="match status" value="1"/>
</dbReference>
<dbReference type="EMBL" id="BAABJP010000043">
    <property type="protein sequence ID" value="GAA5169334.1"/>
    <property type="molecule type" value="Genomic_DNA"/>
</dbReference>
<dbReference type="RefSeq" id="WP_185063446.1">
    <property type="nucleotide sequence ID" value="NZ_BAABJP010000043.1"/>
</dbReference>
<evidence type="ECO:0000313" key="3">
    <source>
        <dbReference type="Proteomes" id="UP001428817"/>
    </source>
</evidence>
<protein>
    <submittedName>
        <fullName evidence="2">TIGR03086 family metal-binding protein</fullName>
    </submittedName>
</protein>
<comment type="caution">
    <text evidence="2">The sequence shown here is derived from an EMBL/GenBank/DDBJ whole genome shotgun (WGS) entry which is preliminary data.</text>
</comment>
<dbReference type="NCBIfam" id="TIGR03083">
    <property type="entry name" value="maleylpyruvate isomerase family mycothiol-dependent enzyme"/>
    <property type="match status" value="1"/>
</dbReference>
<dbReference type="InterPro" id="IPR017517">
    <property type="entry name" value="Maleyloyr_isom"/>
</dbReference>
<keyword evidence="3" id="KW-1185">Reference proteome</keyword>
<sequence length="190" mass="19809">MDLRALFDDANREATALITDLSPEQLGRPTPCTDWTVRALVNHMVATTTTMGGARERGSLTKDELTGTMGADLLGDAEPAEVFSTAADRLAAAFRPADSLTSTVELGHFGQVPGELAMNIAVFDITTHCADLAHATGRPMPADQLLESALAIGQGLLSGGRSPEAFGPEQPAAPGDPAGIRLLAFTGRKL</sequence>
<dbReference type="InterPro" id="IPR034660">
    <property type="entry name" value="DinB/YfiT-like"/>
</dbReference>
<feature type="domain" description="Mycothiol-dependent maleylpyruvate isomerase metal-binding" evidence="1">
    <location>
        <begin position="8"/>
        <end position="133"/>
    </location>
</feature>
<name>A0ABP9QYB7_9PSEU</name>
<dbReference type="Proteomes" id="UP001428817">
    <property type="component" value="Unassembled WGS sequence"/>
</dbReference>
<dbReference type="InterPro" id="IPR017520">
    <property type="entry name" value="CHP03086"/>
</dbReference>
<organism evidence="2 3">
    <name type="scientific">Pseudonocardia eucalypti</name>
    <dbReference type="NCBI Taxonomy" id="648755"/>
    <lineage>
        <taxon>Bacteria</taxon>
        <taxon>Bacillati</taxon>
        <taxon>Actinomycetota</taxon>
        <taxon>Actinomycetes</taxon>
        <taxon>Pseudonocardiales</taxon>
        <taxon>Pseudonocardiaceae</taxon>
        <taxon>Pseudonocardia</taxon>
    </lineage>
</organism>
<evidence type="ECO:0000259" key="1">
    <source>
        <dbReference type="Pfam" id="PF11716"/>
    </source>
</evidence>
<dbReference type="NCBIfam" id="TIGR03086">
    <property type="entry name" value="TIGR03086 family metal-binding protein"/>
    <property type="match status" value="1"/>
</dbReference>
<gene>
    <name evidence="2" type="ORF">GCM10023321_64750</name>
</gene>
<dbReference type="Gene3D" id="1.20.120.450">
    <property type="entry name" value="dinb family like domain"/>
    <property type="match status" value="1"/>
</dbReference>
<dbReference type="InterPro" id="IPR024344">
    <property type="entry name" value="MDMPI_metal-binding"/>
</dbReference>